<feature type="region of interest" description="Disordered" evidence="1">
    <location>
        <begin position="403"/>
        <end position="427"/>
    </location>
</feature>
<evidence type="ECO:0000313" key="3">
    <source>
        <dbReference type="Proteomes" id="UP000235672"/>
    </source>
</evidence>
<evidence type="ECO:0000256" key="1">
    <source>
        <dbReference type="SAM" id="MobiDB-lite"/>
    </source>
</evidence>
<protein>
    <submittedName>
        <fullName evidence="2">Uncharacterized protein</fullName>
    </submittedName>
</protein>
<gene>
    <name evidence="2" type="ORF">NA56DRAFT_377393</name>
</gene>
<dbReference type="Proteomes" id="UP000235672">
    <property type="component" value="Unassembled WGS sequence"/>
</dbReference>
<proteinExistence type="predicted"/>
<dbReference type="AlphaFoldDB" id="A0A2J6PK42"/>
<evidence type="ECO:0000313" key="2">
    <source>
        <dbReference type="EMBL" id="PMD14422.1"/>
    </source>
</evidence>
<accession>A0A2J6PK42</accession>
<keyword evidence="3" id="KW-1185">Reference proteome</keyword>
<sequence>MESPNFQDMAKEFNMRFKIPPCSGVGNPISTFDNDQEQPLIFTAAGGKTGNVCFACYCNYLANTSLEDEFVGAALTAEQTSTVTCDLASGYSKSALEIAILQRDIEVWRSAVGMAGKFGVCFGRKGVTEEEWEKKVAEHGSLAQWWHVTNYPCIEICASCYWLVLKLFKADNKFSPVTRPLQAGIVRMCFLAVSIAPSDTSTENPDLFENSLVWRGRRLRNAISTGFELGNFPLCFQRQLQYRSCSHHVAGMTEASKGPLVESWYGRVSQNKASNDDCTIVMCEECWSRAVRGSPLESDFSMDLTDAAYRNEGETGFPCQPYSNRARKELRDATDLASFARYWNTREALRKKRDLCVLKLQEQTMKMVMQNQQQSLNMMMKFNAQANALSRIGAAGVAEAAMSDPGERWGNSQVSRYKNKSIEHSLS</sequence>
<name>A0A2J6PK42_9HELO</name>
<dbReference type="EMBL" id="KZ613522">
    <property type="protein sequence ID" value="PMD14422.1"/>
    <property type="molecule type" value="Genomic_DNA"/>
</dbReference>
<reference evidence="2 3" key="1">
    <citation type="submission" date="2016-05" db="EMBL/GenBank/DDBJ databases">
        <title>A degradative enzymes factory behind the ericoid mycorrhizal symbiosis.</title>
        <authorList>
            <consortium name="DOE Joint Genome Institute"/>
            <person name="Martino E."/>
            <person name="Morin E."/>
            <person name="Grelet G."/>
            <person name="Kuo A."/>
            <person name="Kohler A."/>
            <person name="Daghino S."/>
            <person name="Barry K."/>
            <person name="Choi C."/>
            <person name="Cichocki N."/>
            <person name="Clum A."/>
            <person name="Copeland A."/>
            <person name="Hainaut M."/>
            <person name="Haridas S."/>
            <person name="Labutti K."/>
            <person name="Lindquist E."/>
            <person name="Lipzen A."/>
            <person name="Khouja H.-R."/>
            <person name="Murat C."/>
            <person name="Ohm R."/>
            <person name="Olson A."/>
            <person name="Spatafora J."/>
            <person name="Veneault-Fourrey C."/>
            <person name="Henrissat B."/>
            <person name="Grigoriev I."/>
            <person name="Martin F."/>
            <person name="Perotto S."/>
        </authorList>
    </citation>
    <scope>NUCLEOTIDE SEQUENCE [LARGE SCALE GENOMIC DNA]</scope>
    <source>
        <strain evidence="2 3">UAMH 7357</strain>
    </source>
</reference>
<dbReference type="OrthoDB" id="5324692at2759"/>
<organism evidence="2 3">
    <name type="scientific">Hyaloscypha hepaticicola</name>
    <dbReference type="NCBI Taxonomy" id="2082293"/>
    <lineage>
        <taxon>Eukaryota</taxon>
        <taxon>Fungi</taxon>
        <taxon>Dikarya</taxon>
        <taxon>Ascomycota</taxon>
        <taxon>Pezizomycotina</taxon>
        <taxon>Leotiomycetes</taxon>
        <taxon>Helotiales</taxon>
        <taxon>Hyaloscyphaceae</taxon>
        <taxon>Hyaloscypha</taxon>
    </lineage>
</organism>